<evidence type="ECO:0000256" key="3">
    <source>
        <dbReference type="ARBA" id="ARBA00022525"/>
    </source>
</evidence>
<protein>
    <submittedName>
        <fullName evidence="6">Uncharacterized protein</fullName>
    </submittedName>
</protein>
<keyword evidence="7" id="KW-1185">Reference proteome</keyword>
<dbReference type="InterPro" id="IPR001534">
    <property type="entry name" value="Transthyretin-like"/>
</dbReference>
<organism evidence="6 7">
    <name type="scientific">Pristionchus mayeri</name>
    <dbReference type="NCBI Taxonomy" id="1317129"/>
    <lineage>
        <taxon>Eukaryota</taxon>
        <taxon>Metazoa</taxon>
        <taxon>Ecdysozoa</taxon>
        <taxon>Nematoda</taxon>
        <taxon>Chromadorea</taxon>
        <taxon>Rhabditida</taxon>
        <taxon>Rhabditina</taxon>
        <taxon>Diplogasteromorpha</taxon>
        <taxon>Diplogasteroidea</taxon>
        <taxon>Neodiplogasteridae</taxon>
        <taxon>Pristionchus</taxon>
    </lineage>
</organism>
<keyword evidence="4 5" id="KW-0732">Signal</keyword>
<proteinExistence type="inferred from homology"/>
<evidence type="ECO:0000256" key="5">
    <source>
        <dbReference type="SAM" id="SignalP"/>
    </source>
</evidence>
<dbReference type="Gene3D" id="2.60.40.3330">
    <property type="match status" value="1"/>
</dbReference>
<dbReference type="Proteomes" id="UP001328107">
    <property type="component" value="Unassembled WGS sequence"/>
</dbReference>
<comment type="similarity">
    <text evidence="2">Belongs to the nematode transthyretin-like family.</text>
</comment>
<dbReference type="EMBL" id="BTRK01000004">
    <property type="protein sequence ID" value="GMR50475.1"/>
    <property type="molecule type" value="Genomic_DNA"/>
</dbReference>
<comment type="caution">
    <text evidence="6">The sequence shown here is derived from an EMBL/GenBank/DDBJ whole genome shotgun (WGS) entry which is preliminary data.</text>
</comment>
<dbReference type="PANTHER" id="PTHR21700:SF30">
    <property type="entry name" value="TRANSTHYRETIN-LIKE FAMILY PROTEIN"/>
    <property type="match status" value="1"/>
</dbReference>
<dbReference type="GO" id="GO:0005576">
    <property type="term" value="C:extracellular region"/>
    <property type="evidence" value="ECO:0007669"/>
    <property type="project" value="UniProtKB-SubCell"/>
</dbReference>
<accession>A0AAN5I3T6</accession>
<feature type="signal peptide" evidence="5">
    <location>
        <begin position="1"/>
        <end position="20"/>
    </location>
</feature>
<evidence type="ECO:0000256" key="2">
    <source>
        <dbReference type="ARBA" id="ARBA00010112"/>
    </source>
</evidence>
<comment type="subcellular location">
    <subcellularLocation>
        <location evidence="1">Secreted</location>
    </subcellularLocation>
</comment>
<evidence type="ECO:0000256" key="1">
    <source>
        <dbReference type="ARBA" id="ARBA00004613"/>
    </source>
</evidence>
<dbReference type="Pfam" id="PF01060">
    <property type="entry name" value="TTR-52"/>
    <property type="match status" value="1"/>
</dbReference>
<feature type="non-terminal residue" evidence="6">
    <location>
        <position position="1"/>
    </location>
</feature>
<name>A0AAN5I3T6_9BILA</name>
<sequence>RMLKYAAFALLVAMIGISEASMQNVTVKGIAICDKHRLPNIVVELWEKDTISKNDVLASTHTDAGGEFILRGGNSELFKIKPYIKIHHECKTSSNVNQTCTRKSKYDIPSEFIWNADTKGEDRKIYYMNYINLDIFTEGDKELCEKKK</sequence>
<feature type="chain" id="PRO_5043027363" evidence="5">
    <location>
        <begin position="21"/>
        <end position="148"/>
    </location>
</feature>
<dbReference type="AlphaFoldDB" id="A0AAN5I3T6"/>
<feature type="non-terminal residue" evidence="6">
    <location>
        <position position="148"/>
    </location>
</feature>
<evidence type="ECO:0000313" key="6">
    <source>
        <dbReference type="EMBL" id="GMR50475.1"/>
    </source>
</evidence>
<reference evidence="7" key="1">
    <citation type="submission" date="2022-10" db="EMBL/GenBank/DDBJ databases">
        <title>Genome assembly of Pristionchus species.</title>
        <authorList>
            <person name="Yoshida K."/>
            <person name="Sommer R.J."/>
        </authorList>
    </citation>
    <scope>NUCLEOTIDE SEQUENCE [LARGE SCALE GENOMIC DNA]</scope>
    <source>
        <strain evidence="7">RS5460</strain>
    </source>
</reference>
<gene>
    <name evidence="6" type="ORF">PMAYCL1PPCAC_20670</name>
</gene>
<dbReference type="GO" id="GO:0009986">
    <property type="term" value="C:cell surface"/>
    <property type="evidence" value="ECO:0007669"/>
    <property type="project" value="InterPro"/>
</dbReference>
<dbReference type="PANTHER" id="PTHR21700">
    <property type="entry name" value="TRANSTHYRETIN-LIKE FAMILY PROTEIN-RELATED"/>
    <property type="match status" value="1"/>
</dbReference>
<evidence type="ECO:0000256" key="4">
    <source>
        <dbReference type="ARBA" id="ARBA00022729"/>
    </source>
</evidence>
<dbReference type="InterPro" id="IPR038479">
    <property type="entry name" value="Transthyretin-like_sf"/>
</dbReference>
<keyword evidence="3" id="KW-0964">Secreted</keyword>
<evidence type="ECO:0000313" key="7">
    <source>
        <dbReference type="Proteomes" id="UP001328107"/>
    </source>
</evidence>